<dbReference type="EMBL" id="JABEBT010000132">
    <property type="protein sequence ID" value="KAF7630008.1"/>
    <property type="molecule type" value="Genomic_DNA"/>
</dbReference>
<dbReference type="GO" id="GO:0005681">
    <property type="term" value="C:spliceosomal complex"/>
    <property type="evidence" value="ECO:0007669"/>
    <property type="project" value="TreeGrafter"/>
</dbReference>
<dbReference type="GO" id="GO:0000398">
    <property type="term" value="P:mRNA splicing, via spliceosome"/>
    <property type="evidence" value="ECO:0007669"/>
    <property type="project" value="InterPro"/>
</dbReference>
<proteinExistence type="predicted"/>
<dbReference type="InterPro" id="IPR045166">
    <property type="entry name" value="Spp2-like"/>
</dbReference>
<keyword evidence="5" id="KW-1185">Reference proteome</keyword>
<sequence length="336" mass="37024">MQISSDSSSHSSTNEIDSKNALSTLISTSITEERKETTKVSFSVLKQRTTSCFSQNKLLGKRDYNENEDEDGDQSTKRKILHLEDGVPVESDISRKKDKKLFIIPVLRLSNQSQIDRLKKLAEEGSASEQDLARLALLIESVGDTSDELRTQTLEGKPSSIDTLPSVVMPDDIDPDYGSMPVGEFGLAFLRGCGWKNESSAIGRTNARAVPLPRIKPRPKGLGLGATVPSIAPEVNDSINDQSAKTRENFTKTLCKNAFVMCSAGMHKNVYGQVTSLDVENSSVFIEIAWPPDRMGKTIRVSQFSVELVSPNDFKQKLNDSNGIKKENGSVKLRNR</sequence>
<evidence type="ECO:0000313" key="5">
    <source>
        <dbReference type="Proteomes" id="UP000605970"/>
    </source>
</evidence>
<organism evidence="4 5">
    <name type="scientific">Meloidogyne graminicola</name>
    <dbReference type="NCBI Taxonomy" id="189291"/>
    <lineage>
        <taxon>Eukaryota</taxon>
        <taxon>Metazoa</taxon>
        <taxon>Ecdysozoa</taxon>
        <taxon>Nematoda</taxon>
        <taxon>Chromadorea</taxon>
        <taxon>Rhabditida</taxon>
        <taxon>Tylenchina</taxon>
        <taxon>Tylenchomorpha</taxon>
        <taxon>Tylenchoidea</taxon>
        <taxon>Meloidogynidae</taxon>
        <taxon>Meloidogyninae</taxon>
        <taxon>Meloidogyne</taxon>
    </lineage>
</organism>
<dbReference type="OrthoDB" id="5577072at2759"/>
<evidence type="ECO:0000256" key="1">
    <source>
        <dbReference type="ARBA" id="ARBA00004123"/>
    </source>
</evidence>
<evidence type="ECO:0000259" key="3">
    <source>
        <dbReference type="Pfam" id="PF12656"/>
    </source>
</evidence>
<dbReference type="PANTHER" id="PTHR15818:SF2">
    <property type="entry name" value="G-PATCH DOMAIN AND KOW MOTIFS-CONTAINING PROTEIN"/>
    <property type="match status" value="1"/>
</dbReference>
<accession>A0A8S9ZE66</accession>
<reference evidence="4" key="1">
    <citation type="journal article" date="2020" name="Ecol. Evol.">
        <title>Genome structure and content of the rice root-knot nematode (Meloidogyne graminicola).</title>
        <authorList>
            <person name="Phan N.T."/>
            <person name="Danchin E.G.J."/>
            <person name="Klopp C."/>
            <person name="Perfus-Barbeoch L."/>
            <person name="Kozlowski D.K."/>
            <person name="Koutsovoulos G.D."/>
            <person name="Lopez-Roques C."/>
            <person name="Bouchez O."/>
            <person name="Zahm M."/>
            <person name="Besnard G."/>
            <person name="Bellafiore S."/>
        </authorList>
    </citation>
    <scope>NUCLEOTIDE SEQUENCE</scope>
    <source>
        <strain evidence="4">VN-18</strain>
    </source>
</reference>
<protein>
    <submittedName>
        <fullName evidence="4">G-patch_2 domain-containing protein</fullName>
    </submittedName>
</protein>
<feature type="domain" description="Spp2/MOS2 G-patch" evidence="3">
    <location>
        <begin position="171"/>
        <end position="228"/>
    </location>
</feature>
<comment type="caution">
    <text evidence="4">The sequence shown here is derived from an EMBL/GenBank/DDBJ whole genome shotgun (WGS) entry which is preliminary data.</text>
</comment>
<dbReference type="AlphaFoldDB" id="A0A8S9ZE66"/>
<name>A0A8S9ZE66_9BILA</name>
<dbReference type="Proteomes" id="UP000605970">
    <property type="component" value="Unassembled WGS sequence"/>
</dbReference>
<keyword evidence="2" id="KW-0539">Nucleus</keyword>
<comment type="subcellular location">
    <subcellularLocation>
        <location evidence="1">Nucleus</location>
    </subcellularLocation>
</comment>
<gene>
    <name evidence="4" type="ORF">Mgra_00008991</name>
</gene>
<evidence type="ECO:0000256" key="2">
    <source>
        <dbReference type="ARBA" id="ARBA00023242"/>
    </source>
</evidence>
<dbReference type="Pfam" id="PF12656">
    <property type="entry name" value="G-patch_2"/>
    <property type="match status" value="1"/>
</dbReference>
<dbReference type="PANTHER" id="PTHR15818">
    <property type="entry name" value="G PATCH AND KOW-CONTAINING"/>
    <property type="match status" value="1"/>
</dbReference>
<evidence type="ECO:0000313" key="4">
    <source>
        <dbReference type="EMBL" id="KAF7630008.1"/>
    </source>
</evidence>
<dbReference type="InterPro" id="IPR026822">
    <property type="entry name" value="Spp2/MOS2_G-patch"/>
</dbReference>